<dbReference type="Proteomes" id="UP001281147">
    <property type="component" value="Unassembled WGS sequence"/>
</dbReference>
<protein>
    <submittedName>
        <fullName evidence="1">Uncharacterized protein</fullName>
    </submittedName>
</protein>
<proteinExistence type="predicted"/>
<name>A0ACC3M8N1_9PEZI</name>
<reference evidence="1" key="1">
    <citation type="submission" date="2023-07" db="EMBL/GenBank/DDBJ databases">
        <title>Black Yeasts Isolated from many extreme environments.</title>
        <authorList>
            <person name="Coleine C."/>
            <person name="Stajich J.E."/>
            <person name="Selbmann L."/>
        </authorList>
    </citation>
    <scope>NUCLEOTIDE SEQUENCE</scope>
    <source>
        <strain evidence="1">CCFEE 5714</strain>
    </source>
</reference>
<organism evidence="1 2">
    <name type="scientific">Vermiconidia calcicola</name>
    <dbReference type="NCBI Taxonomy" id="1690605"/>
    <lineage>
        <taxon>Eukaryota</taxon>
        <taxon>Fungi</taxon>
        <taxon>Dikarya</taxon>
        <taxon>Ascomycota</taxon>
        <taxon>Pezizomycotina</taxon>
        <taxon>Dothideomycetes</taxon>
        <taxon>Dothideomycetidae</taxon>
        <taxon>Mycosphaerellales</taxon>
        <taxon>Extremaceae</taxon>
        <taxon>Vermiconidia</taxon>
    </lineage>
</organism>
<evidence type="ECO:0000313" key="2">
    <source>
        <dbReference type="Proteomes" id="UP001281147"/>
    </source>
</evidence>
<dbReference type="EMBL" id="JAUTXU010000527">
    <property type="protein sequence ID" value="KAK3679102.1"/>
    <property type="molecule type" value="Genomic_DNA"/>
</dbReference>
<comment type="caution">
    <text evidence="1">The sequence shown here is derived from an EMBL/GenBank/DDBJ whole genome shotgun (WGS) entry which is preliminary data.</text>
</comment>
<sequence>MPGLVPPSAGEIVDRPIAYAQQVRAANNDDDCDLANTMVAKEWQGTEVDRKDMSQLGKVQQLRLAELSFPQHIRFRFVLRVALHGGTAGLLWGFLIVIAGFSFVYLSIAEMASMAPTSGGQYHWVSEFAPLGAQKFLSYLVGWLCFTGWQGAICALCFIAGTIIQGLIILNDEIYLPQAWHGTLLTMAIAAFAVLFNTALAKNLPRVEVFLLVLHVFGLFAIITVLWIMAPRASARDVWFEFTNAGGWNSKGTATMVGLLSPVISTIGYDCAVHMAEEVNNSSSSLPKAILWSFTFNALLGFIIAITLVFTLGKVEEVLASLTGYPFIQVFYNTTKSYTGTNLMTLIVILTLTSSAIAEVATASRQLWSFARDRGIPGYRWVAHISPGYNIPLNAVLVSLLVTSLLSLINIGSYVALNAILALTVVSLLTSYIIVISCLVLKRIRGQALPISRWSLGKWGLPINVAALCFLAPILVFSFFPLATPVEAETMNWAVVIYVGVMGFATIYYFVYGHKVYLPPVALVKRDEYRY</sequence>
<keyword evidence="2" id="KW-1185">Reference proteome</keyword>
<accession>A0ACC3M8N1</accession>
<evidence type="ECO:0000313" key="1">
    <source>
        <dbReference type="EMBL" id="KAK3679102.1"/>
    </source>
</evidence>
<gene>
    <name evidence="1" type="ORF">LTR37_021443</name>
</gene>